<dbReference type="Proteomes" id="UP000515703">
    <property type="component" value="Chromosome"/>
</dbReference>
<gene>
    <name evidence="3" type="ORF">bsdcttw_23130</name>
</gene>
<protein>
    <recommendedName>
        <fullName evidence="5">LPXTG cell wall anchor domain-containing protein</fullName>
    </recommendedName>
</protein>
<proteinExistence type="predicted"/>
<reference evidence="3 4" key="1">
    <citation type="submission" date="2020-08" db="EMBL/GenBank/DDBJ databases">
        <title>Draft genome sequencing of an Anaerocolumna strain isolated from anoxic soil subjected to BSD treatment.</title>
        <authorList>
            <person name="Uek A."/>
            <person name="Tonouchi A."/>
        </authorList>
    </citation>
    <scope>NUCLEOTIDE SEQUENCE [LARGE SCALE GENOMIC DNA]</scope>
    <source>
        <strain evidence="3 4">CTTW</strain>
    </source>
</reference>
<dbReference type="KEGG" id="acht:bsdcttw_23130"/>
<evidence type="ECO:0008006" key="5">
    <source>
        <dbReference type="Google" id="ProtNLM"/>
    </source>
</evidence>
<organism evidence="3 4">
    <name type="scientific">Anaerocolumna chitinilytica</name>
    <dbReference type="NCBI Taxonomy" id="1727145"/>
    <lineage>
        <taxon>Bacteria</taxon>
        <taxon>Bacillati</taxon>
        <taxon>Bacillota</taxon>
        <taxon>Clostridia</taxon>
        <taxon>Lachnospirales</taxon>
        <taxon>Lachnospiraceae</taxon>
        <taxon>Anaerocolumna</taxon>
    </lineage>
</organism>
<keyword evidence="1" id="KW-0812">Transmembrane</keyword>
<feature type="transmembrane region" description="Helical" evidence="1">
    <location>
        <begin position="197"/>
        <end position="215"/>
    </location>
</feature>
<keyword evidence="4" id="KW-1185">Reference proteome</keyword>
<evidence type="ECO:0000256" key="2">
    <source>
        <dbReference type="SAM" id="SignalP"/>
    </source>
</evidence>
<reference evidence="3 4" key="2">
    <citation type="submission" date="2020-08" db="EMBL/GenBank/DDBJ databases">
        <authorList>
            <person name="Ueki A."/>
            <person name="Tonouchi A."/>
        </authorList>
    </citation>
    <scope>NUCLEOTIDE SEQUENCE [LARGE SCALE GENOMIC DNA]</scope>
    <source>
        <strain evidence="3 4">CTTW</strain>
    </source>
</reference>
<accession>A0A7I8DLT2</accession>
<name>A0A7I8DLT2_9FIRM</name>
<feature type="chain" id="PRO_5029669925" description="LPXTG cell wall anchor domain-containing protein" evidence="2">
    <location>
        <begin position="29"/>
        <end position="222"/>
    </location>
</feature>
<keyword evidence="2" id="KW-0732">Signal</keyword>
<sequence>MKKLLKKGTAAMMVVLGLFMAMSFKVSAATTELMKDGEFPTGGFVNAGEAVDGTIQGPGNWTQLNMGDAEVSAPYLHVIVKATGDTAKAQIAVSDTYTFNLSDLGVTLTEEYQDVVLPVKDQGITTIGWVNLMGLDGGSSVYTVKEVFLSDDAASTLAAADTATVTDTKAADTATTATTDKATDAAATPKTGESTTILYICIAALISSGGIFAATKKVARAK</sequence>
<dbReference type="RefSeq" id="WP_185259539.1">
    <property type="nucleotide sequence ID" value="NZ_AP023368.1"/>
</dbReference>
<keyword evidence="1" id="KW-1133">Transmembrane helix</keyword>
<dbReference type="AlphaFoldDB" id="A0A7I8DLT2"/>
<feature type="signal peptide" evidence="2">
    <location>
        <begin position="1"/>
        <end position="28"/>
    </location>
</feature>
<evidence type="ECO:0000313" key="3">
    <source>
        <dbReference type="EMBL" id="BCJ99272.1"/>
    </source>
</evidence>
<keyword evidence="1" id="KW-0472">Membrane</keyword>
<evidence type="ECO:0000313" key="4">
    <source>
        <dbReference type="Proteomes" id="UP000515703"/>
    </source>
</evidence>
<dbReference type="EMBL" id="AP023368">
    <property type="protein sequence ID" value="BCJ99272.1"/>
    <property type="molecule type" value="Genomic_DNA"/>
</dbReference>
<evidence type="ECO:0000256" key="1">
    <source>
        <dbReference type="SAM" id="Phobius"/>
    </source>
</evidence>